<feature type="compositionally biased region" description="Basic and acidic residues" evidence="2">
    <location>
        <begin position="165"/>
        <end position="174"/>
    </location>
</feature>
<dbReference type="SMART" id="SM00298">
    <property type="entry name" value="CHROMO"/>
    <property type="match status" value="1"/>
</dbReference>
<sequence>MDINDNASVASTVENEVDSDVEWPVKQILAEGQIKGQTVYLIEWEDYPLSDATWEPPEHFRESLLQDWAETKQKQQEGKIPRFYIEEWRTAITQRFRDKYARHDMRNRERQRRGLNIEHFDRTLEEVIAEINATPSDQPKATGDSAHQPPTADAPQPVPQQAEFSEERSRRSSIDDLFSDPDSEMEEDASLGYCDPVNEEDVMTPTPSADSVPMDDAASTHVTSLRPERTQQLLAGIVLESAGKLSSGDNLTSQKPGVSLLKDMPDAEFDLDSDTMDIDDTSGEASPTTPSHPTLDKTSTKLANVHSICESSSARNFIQPCPKPSTAAETFLHQREDCEKAEQENKNDITSAPPARPVQSGKRVSFSLTAHVKERYSSKAEASLFVPDRSHKQSSSASIPRPGTLIELKPKSVEEDQIRGCENAGESLTKTCVIGPIKLTCSFQVSSRPADSQAGFFEKIKEHEVFHFTHICSAQDFLRQLRATELSSGLWVTGTACSNLQTNAIQLEAILDCLHSSSFGLLCHGNGLCLVIYPSKSSDWQENPLPTSPPLAGDLLRYLAFVPASTFQVSDMSLDFTSHYSSGISIFDKQLYHKLLPNIDQLDKTQPIPDSFFLMFPPSAKPEEDLLCRWLRVFNKNCEIRSCAVSGHWAKFVEGSRGAVVLHQDCIQLLHRLPHFSKLLHSRNEDYNFWIFRLPFCSPVSELQPMHEYMEQVGIALDWAFPPGVAVMATPSFFISQPMQAYNMLKWIWQNFSSEAPVYRHGKLVVCHDLDKWLLSLTFEKSETTLDVRESKQIFDTRMKTVMLMRKLLEQDLEDVTSPVVFAPVYIDGNDEQSLVNWFGWWSISQVDKFRKFSVICSDNDDDKRLSRYIKRSALRELFSNVCDLEGTAVDAERVSFKLVHDDTPQCLSTFIRGVSNDAHASWWNPLVICPWPVNQHEGKSRYGDASQWVNFFAEQYIVRAISGKTSHGRKNTQLGFFYTAEDAQTPTDLRYGQSAHPWVALVRPMELHRKPWKHSELLIWDCRLRDVARQSQTMSESDLSPAQRDLIAEVTRQYARINLPLGKVWAGGFKASKAYSCSLDITLDWMKAVVVNVKNWLPLSHEDLLNRRWTLVRSRSRSSPSMSPSPTAAPSGSADLNEYEAAEEAQRILFNPPNSSSGSPRSCQNRLYQWAMAARVAKESEYTYVPTLEWYREQQESGRGFEHVRVWSWKAFFEHYKIDDPEK</sequence>
<evidence type="ECO:0000313" key="4">
    <source>
        <dbReference type="EMBL" id="OAA79898.1"/>
    </source>
</evidence>
<dbReference type="PROSITE" id="PS50013">
    <property type="entry name" value="CHROMO_2"/>
    <property type="match status" value="1"/>
</dbReference>
<protein>
    <submittedName>
        <fullName evidence="4">Chromo domain-like protein</fullName>
    </submittedName>
</protein>
<feature type="compositionally biased region" description="Polar residues" evidence="2">
    <location>
        <begin position="283"/>
        <end position="293"/>
    </location>
</feature>
<feature type="region of interest" description="Disordered" evidence="2">
    <location>
        <begin position="134"/>
        <end position="218"/>
    </location>
</feature>
<evidence type="ECO:0000313" key="5">
    <source>
        <dbReference type="Proteomes" id="UP000076881"/>
    </source>
</evidence>
<organism evidence="4 5">
    <name type="scientific">Akanthomyces lecanii RCEF 1005</name>
    <dbReference type="NCBI Taxonomy" id="1081108"/>
    <lineage>
        <taxon>Eukaryota</taxon>
        <taxon>Fungi</taxon>
        <taxon>Dikarya</taxon>
        <taxon>Ascomycota</taxon>
        <taxon>Pezizomycotina</taxon>
        <taxon>Sordariomycetes</taxon>
        <taxon>Hypocreomycetidae</taxon>
        <taxon>Hypocreales</taxon>
        <taxon>Cordycipitaceae</taxon>
        <taxon>Akanthomyces</taxon>
        <taxon>Cordyceps confragosa</taxon>
    </lineage>
</organism>
<feature type="compositionally biased region" description="Basic and acidic residues" evidence="2">
    <location>
        <begin position="337"/>
        <end position="347"/>
    </location>
</feature>
<dbReference type="Proteomes" id="UP000076881">
    <property type="component" value="Unassembled WGS sequence"/>
</dbReference>
<keyword evidence="5" id="KW-1185">Reference proteome</keyword>
<dbReference type="InterPro" id="IPR016197">
    <property type="entry name" value="Chromo-like_dom_sf"/>
</dbReference>
<dbReference type="InterPro" id="IPR000953">
    <property type="entry name" value="Chromo/chromo_shadow_dom"/>
</dbReference>
<comment type="caution">
    <text evidence="4">The sequence shown here is derived from an EMBL/GenBank/DDBJ whole genome shotgun (WGS) entry which is preliminary data.</text>
</comment>
<feature type="domain" description="Chromo" evidence="3">
    <location>
        <begin position="23"/>
        <end position="59"/>
    </location>
</feature>
<dbReference type="InterPro" id="IPR023780">
    <property type="entry name" value="Chromo_domain"/>
</dbReference>
<dbReference type="STRING" id="1081108.A0A162KUA4"/>
<evidence type="ECO:0000256" key="2">
    <source>
        <dbReference type="SAM" id="MobiDB-lite"/>
    </source>
</evidence>
<dbReference type="CDD" id="cd18966">
    <property type="entry name" value="chromodomain"/>
    <property type="match status" value="1"/>
</dbReference>
<comment type="subunit">
    <text evidence="1">Component of the NuA4 histone acetyltransferase complex.</text>
</comment>
<feature type="region of interest" description="Disordered" evidence="2">
    <location>
        <begin position="1117"/>
        <end position="1138"/>
    </location>
</feature>
<feature type="compositionally biased region" description="Low complexity" evidence="2">
    <location>
        <begin position="1118"/>
        <end position="1135"/>
    </location>
</feature>
<dbReference type="Gene3D" id="2.40.50.40">
    <property type="match status" value="1"/>
</dbReference>
<dbReference type="AlphaFoldDB" id="A0A162KUA4"/>
<evidence type="ECO:0000256" key="1">
    <source>
        <dbReference type="ARBA" id="ARBA00011353"/>
    </source>
</evidence>
<feature type="compositionally biased region" description="Acidic residues" evidence="2">
    <location>
        <begin position="177"/>
        <end position="189"/>
    </location>
</feature>
<evidence type="ECO:0000259" key="3">
    <source>
        <dbReference type="PROSITE" id="PS50013"/>
    </source>
</evidence>
<feature type="region of interest" description="Disordered" evidence="2">
    <location>
        <begin position="270"/>
        <end position="299"/>
    </location>
</feature>
<reference evidence="4 5" key="1">
    <citation type="journal article" date="2016" name="Genome Biol. Evol.">
        <title>Divergent and convergent evolution of fungal pathogenicity.</title>
        <authorList>
            <person name="Shang Y."/>
            <person name="Xiao G."/>
            <person name="Zheng P."/>
            <person name="Cen K."/>
            <person name="Zhan S."/>
            <person name="Wang C."/>
        </authorList>
    </citation>
    <scope>NUCLEOTIDE SEQUENCE [LARGE SCALE GENOMIC DNA]</scope>
    <source>
        <strain evidence="4 5">RCEF 1005</strain>
    </source>
</reference>
<proteinExistence type="predicted"/>
<dbReference type="OrthoDB" id="436852at2759"/>
<accession>A0A162KUA4</accession>
<gene>
    <name evidence="4" type="ORF">LEL_03384</name>
</gene>
<name>A0A162KUA4_CORDF</name>
<feature type="region of interest" description="Disordered" evidence="2">
    <location>
        <begin position="337"/>
        <end position="363"/>
    </location>
</feature>
<feature type="compositionally biased region" description="Acidic residues" evidence="2">
    <location>
        <begin position="270"/>
        <end position="282"/>
    </location>
</feature>
<dbReference type="Pfam" id="PF00385">
    <property type="entry name" value="Chromo"/>
    <property type="match status" value="1"/>
</dbReference>
<dbReference type="EMBL" id="AZHF01000002">
    <property type="protein sequence ID" value="OAA79898.1"/>
    <property type="molecule type" value="Genomic_DNA"/>
</dbReference>
<dbReference type="SUPFAM" id="SSF54160">
    <property type="entry name" value="Chromo domain-like"/>
    <property type="match status" value="1"/>
</dbReference>
<dbReference type="GO" id="GO:0006338">
    <property type="term" value="P:chromatin remodeling"/>
    <property type="evidence" value="ECO:0007669"/>
    <property type="project" value="UniProtKB-ARBA"/>
</dbReference>